<dbReference type="AlphaFoldDB" id="A0A2V3ITP2"/>
<keyword evidence="2 5" id="KW-0813">Transport</keyword>
<name>A0A2V3ITP2_9FLOR</name>
<evidence type="ECO:0000256" key="3">
    <source>
        <dbReference type="ARBA" id="ARBA00022753"/>
    </source>
</evidence>
<comment type="subcellular location">
    <subcellularLocation>
        <location evidence="1">Endosome</location>
    </subcellularLocation>
</comment>
<dbReference type="GO" id="GO:0043328">
    <property type="term" value="P:protein transport to vacuole involved in ubiquitin-dependent protein catabolic process via the multivesicular body sorting pathway"/>
    <property type="evidence" value="ECO:0007669"/>
    <property type="project" value="TreeGrafter"/>
</dbReference>
<organism evidence="9 10">
    <name type="scientific">Gracilariopsis chorda</name>
    <dbReference type="NCBI Taxonomy" id="448386"/>
    <lineage>
        <taxon>Eukaryota</taxon>
        <taxon>Rhodophyta</taxon>
        <taxon>Florideophyceae</taxon>
        <taxon>Rhodymeniophycidae</taxon>
        <taxon>Gracilariales</taxon>
        <taxon>Gracilariaceae</taxon>
        <taxon>Gracilariopsis</taxon>
    </lineage>
</organism>
<comment type="caution">
    <text evidence="9">The sequence shown here is derived from an EMBL/GenBank/DDBJ whole genome shotgun (WGS) entry which is preliminary data.</text>
</comment>
<dbReference type="Gene3D" id="1.20.1440.200">
    <property type="match status" value="1"/>
</dbReference>
<dbReference type="Proteomes" id="UP000247409">
    <property type="component" value="Unassembled WGS sequence"/>
</dbReference>
<dbReference type="SUPFAM" id="SSF140111">
    <property type="entry name" value="Endosomal sorting complex assembly domain"/>
    <property type="match status" value="1"/>
</dbReference>
<sequence length="277" mass="30880">MATRVPPSNVWEAQVPPAVSLPQPSHPHPPRAHTAHAHAQPLQPLYPQQVLHIPGPPPLQTPHMSLFSARPPSGTPVKLFADKSDKEMYEDMSAVFSLLTATERLENIWARRGAIAQHDYEQQCEKLIQQFRVLRTSTEKSIPNLDKFIAEYDCKASKARPRLKAGVPATVAIVTSTPKDLGKFVMRCTSLFHYCISCIEMNQRAVNVLLPDLTSLMKTLARVPALGSNFEFAAKIRTWVEKLNAMPANDDLTEQDAAQLKLDLDTGYAEFESAYND</sequence>
<dbReference type="Pfam" id="PF03997">
    <property type="entry name" value="VPS28"/>
    <property type="match status" value="1"/>
</dbReference>
<dbReference type="PANTHER" id="PTHR12937">
    <property type="entry name" value="VACUOLAR PROTEIN SORTING 28, ISOFORM 2 VPS28"/>
    <property type="match status" value="1"/>
</dbReference>
<dbReference type="InterPro" id="IPR017899">
    <property type="entry name" value="VPS28_C"/>
</dbReference>
<reference evidence="9 10" key="1">
    <citation type="journal article" date="2018" name="Mol. Biol. Evol.">
        <title>Analysis of the draft genome of the red seaweed Gracilariopsis chorda provides insights into genome size evolution in Rhodophyta.</title>
        <authorList>
            <person name="Lee J."/>
            <person name="Yang E.C."/>
            <person name="Graf L."/>
            <person name="Yang J.H."/>
            <person name="Qiu H."/>
            <person name="Zel Zion U."/>
            <person name="Chan C.X."/>
            <person name="Stephens T.G."/>
            <person name="Weber A.P.M."/>
            <person name="Boo G.H."/>
            <person name="Boo S.M."/>
            <person name="Kim K.M."/>
            <person name="Shin Y."/>
            <person name="Jung M."/>
            <person name="Lee S.J."/>
            <person name="Yim H.S."/>
            <person name="Lee J.H."/>
            <person name="Bhattacharya D."/>
            <person name="Yoon H.S."/>
        </authorList>
    </citation>
    <scope>NUCLEOTIDE SEQUENCE [LARGE SCALE GENOMIC DNA]</scope>
    <source>
        <strain evidence="9 10">SKKU-2015</strain>
        <tissue evidence="9">Whole body</tissue>
    </source>
</reference>
<keyword evidence="4 5" id="KW-0653">Protein transport</keyword>
<gene>
    <name evidence="9" type="ORF">BWQ96_04789</name>
</gene>
<dbReference type="InterPro" id="IPR038358">
    <property type="entry name" value="VPS28_N_sf"/>
</dbReference>
<dbReference type="InterPro" id="IPR007143">
    <property type="entry name" value="Vps28"/>
</dbReference>
<protein>
    <submittedName>
        <fullName evidence="9">Vacuolar protein sorting-associated protein 28-like</fullName>
    </submittedName>
</protein>
<evidence type="ECO:0000313" key="9">
    <source>
        <dbReference type="EMBL" id="PXF45491.1"/>
    </source>
</evidence>
<dbReference type="GO" id="GO:0044877">
    <property type="term" value="F:protein-containing complex binding"/>
    <property type="evidence" value="ECO:0007669"/>
    <property type="project" value="TreeGrafter"/>
</dbReference>
<feature type="region of interest" description="Disordered" evidence="6">
    <location>
        <begin position="1"/>
        <end position="38"/>
    </location>
</feature>
<accession>A0A2V3ITP2</accession>
<evidence type="ECO:0000259" key="8">
    <source>
        <dbReference type="PROSITE" id="PS51313"/>
    </source>
</evidence>
<evidence type="ECO:0000259" key="7">
    <source>
        <dbReference type="PROSITE" id="PS51310"/>
    </source>
</evidence>
<evidence type="ECO:0000256" key="2">
    <source>
        <dbReference type="ARBA" id="ARBA00022448"/>
    </source>
</evidence>
<comment type="similarity">
    <text evidence="5">Belongs to the VPS28 family.</text>
</comment>
<dbReference type="SUPFAM" id="SSF140427">
    <property type="entry name" value="VPS28 C-terminal domain-like"/>
    <property type="match status" value="1"/>
</dbReference>
<dbReference type="InterPro" id="IPR017898">
    <property type="entry name" value="VPS28_N"/>
</dbReference>
<dbReference type="PROSITE" id="PS51310">
    <property type="entry name" value="VPS28_C"/>
    <property type="match status" value="1"/>
</dbReference>
<feature type="domain" description="VPS28 N-terminal" evidence="8">
    <location>
        <begin position="66"/>
        <end position="173"/>
    </location>
</feature>
<dbReference type="OrthoDB" id="2671at2759"/>
<evidence type="ECO:0000256" key="4">
    <source>
        <dbReference type="ARBA" id="ARBA00022927"/>
    </source>
</evidence>
<dbReference type="EMBL" id="NBIV01000060">
    <property type="protein sequence ID" value="PXF45491.1"/>
    <property type="molecule type" value="Genomic_DNA"/>
</dbReference>
<evidence type="ECO:0000256" key="5">
    <source>
        <dbReference type="PROSITE-ProRule" id="PRU00642"/>
    </source>
</evidence>
<feature type="domain" description="VPS28 C-terminal" evidence="7">
    <location>
        <begin position="180"/>
        <end position="276"/>
    </location>
</feature>
<dbReference type="InterPro" id="IPR037206">
    <property type="entry name" value="VPS28_C_sf"/>
</dbReference>
<evidence type="ECO:0000256" key="1">
    <source>
        <dbReference type="ARBA" id="ARBA00004177"/>
    </source>
</evidence>
<keyword evidence="10" id="KW-1185">Reference proteome</keyword>
<dbReference type="InterPro" id="IPR037202">
    <property type="entry name" value="ESCRT_assembly_dom"/>
</dbReference>
<keyword evidence="3" id="KW-0967">Endosome</keyword>
<dbReference type="STRING" id="448386.A0A2V3ITP2"/>
<dbReference type="Gene3D" id="1.20.120.1130">
    <property type="match status" value="1"/>
</dbReference>
<evidence type="ECO:0000313" key="10">
    <source>
        <dbReference type="Proteomes" id="UP000247409"/>
    </source>
</evidence>
<proteinExistence type="inferred from homology"/>
<evidence type="ECO:0000256" key="6">
    <source>
        <dbReference type="SAM" id="MobiDB-lite"/>
    </source>
</evidence>
<dbReference type="PROSITE" id="PS51313">
    <property type="entry name" value="VPS28_N"/>
    <property type="match status" value="1"/>
</dbReference>
<dbReference type="PANTHER" id="PTHR12937:SF0">
    <property type="entry name" value="VACUOLAR PROTEIN SORTING-ASSOCIATED PROTEIN 28 HOMOLOG"/>
    <property type="match status" value="1"/>
</dbReference>
<dbReference type="GO" id="GO:0000813">
    <property type="term" value="C:ESCRT I complex"/>
    <property type="evidence" value="ECO:0007669"/>
    <property type="project" value="InterPro"/>
</dbReference>